<dbReference type="RefSeq" id="WP_279651079.1">
    <property type="nucleotide sequence ID" value="NZ_CP122539.1"/>
</dbReference>
<protein>
    <recommendedName>
        <fullName evidence="4">Lacal_2735 family protein</fullName>
    </recommendedName>
</protein>
<evidence type="ECO:0000313" key="2">
    <source>
        <dbReference type="EMBL" id="WGH75190.1"/>
    </source>
</evidence>
<name>A0ABY8L1F0_9FLAO</name>
<sequence>MVSHSNNYVYLYGRLTKFNMSRINQLRKYKKHLEERYRSLVETANDYKYEDECKSDRSAFKAMKILEKLNRIKYLDEDVSNTVM</sequence>
<evidence type="ECO:0000313" key="3">
    <source>
        <dbReference type="Proteomes" id="UP001232001"/>
    </source>
</evidence>
<keyword evidence="3" id="KW-1185">Reference proteome</keyword>
<keyword evidence="1" id="KW-0175">Coiled coil</keyword>
<organism evidence="2 3">
    <name type="scientific">Tenacibaculum tangerinum</name>
    <dbReference type="NCBI Taxonomy" id="3038772"/>
    <lineage>
        <taxon>Bacteria</taxon>
        <taxon>Pseudomonadati</taxon>
        <taxon>Bacteroidota</taxon>
        <taxon>Flavobacteriia</taxon>
        <taxon>Flavobacteriales</taxon>
        <taxon>Flavobacteriaceae</taxon>
        <taxon>Tenacibaculum</taxon>
    </lineage>
</organism>
<dbReference type="Proteomes" id="UP001232001">
    <property type="component" value="Chromosome"/>
</dbReference>
<dbReference type="EMBL" id="CP122539">
    <property type="protein sequence ID" value="WGH75190.1"/>
    <property type="molecule type" value="Genomic_DNA"/>
</dbReference>
<reference evidence="2 3" key="1">
    <citation type="submission" date="2023-04" db="EMBL/GenBank/DDBJ databases">
        <title>Tenacibaculum tangerinum sp. nov., isolated from sea tidal flat of South Korea.</title>
        <authorList>
            <person name="Lee S.H."/>
            <person name="Kim J.-J."/>
        </authorList>
    </citation>
    <scope>NUCLEOTIDE SEQUENCE [LARGE SCALE GENOMIC DNA]</scope>
    <source>
        <strain evidence="2 3">GRR-S3-23</strain>
    </source>
</reference>
<proteinExistence type="predicted"/>
<gene>
    <name evidence="2" type="ORF">P8625_14105</name>
</gene>
<evidence type="ECO:0008006" key="4">
    <source>
        <dbReference type="Google" id="ProtNLM"/>
    </source>
</evidence>
<evidence type="ECO:0000256" key="1">
    <source>
        <dbReference type="SAM" id="Coils"/>
    </source>
</evidence>
<feature type="coiled-coil region" evidence="1">
    <location>
        <begin position="23"/>
        <end position="50"/>
    </location>
</feature>
<accession>A0ABY8L1F0</accession>